<proteinExistence type="predicted"/>
<protein>
    <submittedName>
        <fullName evidence="3">Uncharacterized protein</fullName>
    </submittedName>
</protein>
<accession>A0ABR3GBB8</accession>
<dbReference type="Proteomes" id="UP001447188">
    <property type="component" value="Unassembled WGS sequence"/>
</dbReference>
<organism evidence="3 4">
    <name type="scientific">Discina gigas</name>
    <dbReference type="NCBI Taxonomy" id="1032678"/>
    <lineage>
        <taxon>Eukaryota</taxon>
        <taxon>Fungi</taxon>
        <taxon>Dikarya</taxon>
        <taxon>Ascomycota</taxon>
        <taxon>Pezizomycotina</taxon>
        <taxon>Pezizomycetes</taxon>
        <taxon>Pezizales</taxon>
        <taxon>Discinaceae</taxon>
        <taxon>Discina</taxon>
    </lineage>
</organism>
<keyword evidence="2" id="KW-0812">Transmembrane</keyword>
<evidence type="ECO:0000313" key="3">
    <source>
        <dbReference type="EMBL" id="KAL0633070.1"/>
    </source>
</evidence>
<feature type="compositionally biased region" description="Basic and acidic residues" evidence="1">
    <location>
        <begin position="284"/>
        <end position="297"/>
    </location>
</feature>
<evidence type="ECO:0000313" key="4">
    <source>
        <dbReference type="Proteomes" id="UP001447188"/>
    </source>
</evidence>
<comment type="caution">
    <text evidence="3">The sequence shown here is derived from an EMBL/GenBank/DDBJ whole genome shotgun (WGS) entry which is preliminary data.</text>
</comment>
<dbReference type="EMBL" id="JBBBZM010000138">
    <property type="protein sequence ID" value="KAL0633070.1"/>
    <property type="molecule type" value="Genomic_DNA"/>
</dbReference>
<evidence type="ECO:0000256" key="2">
    <source>
        <dbReference type="SAM" id="Phobius"/>
    </source>
</evidence>
<feature type="region of interest" description="Disordered" evidence="1">
    <location>
        <begin position="273"/>
        <end position="310"/>
    </location>
</feature>
<feature type="transmembrane region" description="Helical" evidence="2">
    <location>
        <begin position="189"/>
        <end position="208"/>
    </location>
</feature>
<feature type="transmembrane region" description="Helical" evidence="2">
    <location>
        <begin position="6"/>
        <end position="28"/>
    </location>
</feature>
<keyword evidence="2" id="KW-1133">Transmembrane helix</keyword>
<reference evidence="3 4" key="1">
    <citation type="submission" date="2024-02" db="EMBL/GenBank/DDBJ databases">
        <title>Discinaceae phylogenomics.</title>
        <authorList>
            <person name="Dirks A.C."/>
            <person name="James T.Y."/>
        </authorList>
    </citation>
    <scope>NUCLEOTIDE SEQUENCE [LARGE SCALE GENOMIC DNA]</scope>
    <source>
        <strain evidence="3 4">ACD0624</strain>
    </source>
</reference>
<keyword evidence="2" id="KW-0472">Membrane</keyword>
<feature type="transmembrane region" description="Helical" evidence="2">
    <location>
        <begin position="118"/>
        <end position="141"/>
    </location>
</feature>
<sequence>MSEPLALLSVIAGVISLSGTVLSTSISVRDTIDLLRARWKRKVKRLEPYGLSSVMYVLLSPITDTLTTMERNVLRGGNETVMDYRARRMAGCSMTGVAAALVAQVTNGSLQQEYTNEIHWIVPALWTCGLVLSLLSVYYSFLLHHYLASFSTAQDLRSAFTHRTFSRMKIQGVRLPSLTVAAKLWVPPYLLSLAIGFYILTLGLYWSLAWNKQLQVGEQWERQVEDRNIFIFYILTTVAAIVLFTVPSAIGVILEDLDSLHLYQEELRHVCQSSNVESGPQANRKPETEKTLDREDNIIGGSSRDISENPSSFVQTSSFPIDITAFATVNELPRGVGAAAAALLVAAEAYRNAGLASCNVAAELERLLDELAGTSGRRDGR</sequence>
<evidence type="ECO:0000256" key="1">
    <source>
        <dbReference type="SAM" id="MobiDB-lite"/>
    </source>
</evidence>
<feature type="transmembrane region" description="Helical" evidence="2">
    <location>
        <begin position="229"/>
        <end position="254"/>
    </location>
</feature>
<keyword evidence="4" id="KW-1185">Reference proteome</keyword>
<name>A0ABR3GBB8_9PEZI</name>
<gene>
    <name evidence="3" type="ORF">Q9L58_008026</name>
</gene>